<keyword evidence="8" id="KW-1185">Reference proteome</keyword>
<dbReference type="Pfam" id="PF02814">
    <property type="entry name" value="UreE_N"/>
    <property type="match status" value="1"/>
</dbReference>
<dbReference type="SUPFAM" id="SSF69287">
    <property type="entry name" value="Urease metallochaperone UreE, N-terminal domain"/>
    <property type="match status" value="1"/>
</dbReference>
<dbReference type="Gene3D" id="2.60.260.20">
    <property type="entry name" value="Urease metallochaperone UreE, N-terminal domain"/>
    <property type="match status" value="1"/>
</dbReference>
<dbReference type="InterPro" id="IPR007864">
    <property type="entry name" value="UreE_C_dom"/>
</dbReference>
<dbReference type="CDD" id="cd00571">
    <property type="entry name" value="UreE"/>
    <property type="match status" value="1"/>
</dbReference>
<evidence type="ECO:0000313" key="7">
    <source>
        <dbReference type="EMBL" id="GAA3781240.1"/>
    </source>
</evidence>
<keyword evidence="4 5" id="KW-0143">Chaperone</keyword>
<dbReference type="SMART" id="SM00988">
    <property type="entry name" value="UreE_N"/>
    <property type="match status" value="1"/>
</dbReference>
<evidence type="ECO:0000259" key="6">
    <source>
        <dbReference type="SMART" id="SM00988"/>
    </source>
</evidence>
<comment type="function">
    <text evidence="5">Involved in urease metallocenter assembly. Binds nickel. Probably functions as a nickel donor during metallocenter assembly.</text>
</comment>
<evidence type="ECO:0000256" key="1">
    <source>
        <dbReference type="ARBA" id="ARBA00004496"/>
    </source>
</evidence>
<gene>
    <name evidence="5 7" type="primary">ureE</name>
    <name evidence="7" type="ORF">GCM10022423_42130</name>
</gene>
<evidence type="ECO:0000313" key="8">
    <source>
        <dbReference type="Proteomes" id="UP001500748"/>
    </source>
</evidence>
<evidence type="ECO:0000256" key="3">
    <source>
        <dbReference type="ARBA" id="ARBA00022596"/>
    </source>
</evidence>
<proteinExistence type="inferred from homology"/>
<organism evidence="7 8">
    <name type="scientific">Flavobacterium ginsengiterrae</name>
    <dbReference type="NCBI Taxonomy" id="871695"/>
    <lineage>
        <taxon>Bacteria</taxon>
        <taxon>Pseudomonadati</taxon>
        <taxon>Bacteroidota</taxon>
        <taxon>Flavobacteriia</taxon>
        <taxon>Flavobacteriales</taxon>
        <taxon>Flavobacteriaceae</taxon>
        <taxon>Flavobacterium</taxon>
    </lineage>
</organism>
<name>A0ABP7H860_9FLAO</name>
<dbReference type="NCBIfam" id="NF009754">
    <property type="entry name" value="PRK13261.1-6"/>
    <property type="match status" value="1"/>
</dbReference>
<dbReference type="InterPro" id="IPR036118">
    <property type="entry name" value="UreE_N_sf"/>
</dbReference>
<protein>
    <recommendedName>
        <fullName evidence="5">Urease accessory protein UreE</fullName>
    </recommendedName>
</protein>
<evidence type="ECO:0000256" key="2">
    <source>
        <dbReference type="ARBA" id="ARBA00022490"/>
    </source>
</evidence>
<keyword evidence="2 5" id="KW-0963">Cytoplasm</keyword>
<dbReference type="Pfam" id="PF05194">
    <property type="entry name" value="UreE_C"/>
    <property type="match status" value="1"/>
</dbReference>
<accession>A0ABP7H860</accession>
<dbReference type="Gene3D" id="3.30.70.790">
    <property type="entry name" value="UreE, C-terminal domain"/>
    <property type="match status" value="1"/>
</dbReference>
<dbReference type="Proteomes" id="UP001500748">
    <property type="component" value="Unassembled WGS sequence"/>
</dbReference>
<dbReference type="HAMAP" id="MF_00822">
    <property type="entry name" value="UreE"/>
    <property type="match status" value="1"/>
</dbReference>
<evidence type="ECO:0000256" key="5">
    <source>
        <dbReference type="HAMAP-Rule" id="MF_00822"/>
    </source>
</evidence>
<comment type="similarity">
    <text evidence="5">Belongs to the UreE family.</text>
</comment>
<reference evidence="8" key="1">
    <citation type="journal article" date="2019" name="Int. J. Syst. Evol. Microbiol.">
        <title>The Global Catalogue of Microorganisms (GCM) 10K type strain sequencing project: providing services to taxonomists for standard genome sequencing and annotation.</title>
        <authorList>
            <consortium name="The Broad Institute Genomics Platform"/>
            <consortium name="The Broad Institute Genome Sequencing Center for Infectious Disease"/>
            <person name="Wu L."/>
            <person name="Ma J."/>
        </authorList>
    </citation>
    <scope>NUCLEOTIDE SEQUENCE [LARGE SCALE GENOMIC DNA]</scope>
    <source>
        <strain evidence="8">JCM 17337</strain>
    </source>
</reference>
<dbReference type="InterPro" id="IPR012406">
    <property type="entry name" value="UreE"/>
</dbReference>
<comment type="caution">
    <text evidence="7">The sequence shown here is derived from an EMBL/GenBank/DDBJ whole genome shotgun (WGS) entry which is preliminary data.</text>
</comment>
<dbReference type="EMBL" id="BAABDU010000007">
    <property type="protein sequence ID" value="GAA3781240.1"/>
    <property type="molecule type" value="Genomic_DNA"/>
</dbReference>
<dbReference type="PIRSF" id="PIRSF036402">
    <property type="entry name" value="Ureas_acces_UreE"/>
    <property type="match status" value="1"/>
</dbReference>
<evidence type="ECO:0000256" key="4">
    <source>
        <dbReference type="ARBA" id="ARBA00023186"/>
    </source>
</evidence>
<dbReference type="RefSeq" id="WP_345146728.1">
    <property type="nucleotide sequence ID" value="NZ_BAABDU010000007.1"/>
</dbReference>
<comment type="subcellular location">
    <subcellularLocation>
        <location evidence="1 5">Cytoplasm</location>
    </subcellularLocation>
</comment>
<feature type="domain" description="UreE urease accessory N-terminal" evidence="6">
    <location>
        <begin position="6"/>
        <end position="70"/>
    </location>
</feature>
<dbReference type="InterPro" id="IPR004029">
    <property type="entry name" value="UreE_N"/>
</dbReference>
<dbReference type="SUPFAM" id="SSF69737">
    <property type="entry name" value="Urease metallochaperone UreE, C-terminal domain"/>
    <property type="match status" value="1"/>
</dbReference>
<sequence length="166" mass="19083">MIINEIVGNVQQIETGDRIIDLLHLEWFEATKRIQRKRTQSGTDIAIKFLKEGQRLKQGDILYADEEKVIVVEILPCEAIVIKPTTLYEMGSLCYEIGNKHLPIFIQDDEVLLPFEHPIFKWLLASNYNAEKVHTRLLNLLNSTVQPHGHASENSSLFFKIMNIGK</sequence>
<keyword evidence="3 5" id="KW-0533">Nickel</keyword>